<keyword evidence="3" id="KW-1185">Reference proteome</keyword>
<dbReference type="GO" id="GO:0007165">
    <property type="term" value="P:signal transduction"/>
    <property type="evidence" value="ECO:0007669"/>
    <property type="project" value="InterPro"/>
</dbReference>
<dbReference type="EnsemblMetazoa" id="XM_021040262.2">
    <property type="protein sequence ID" value="XP_020895921.2"/>
    <property type="gene ID" value="LOC110234855"/>
</dbReference>
<dbReference type="GeneID" id="110234855"/>
<evidence type="ECO:0000313" key="2">
    <source>
        <dbReference type="EnsemblMetazoa" id="XP_020895921.2"/>
    </source>
</evidence>
<accession>A0A913WYF4</accession>
<dbReference type="AlphaFoldDB" id="A0A913WYF4"/>
<reference evidence="2" key="1">
    <citation type="submission" date="2022-11" db="UniProtKB">
        <authorList>
            <consortium name="EnsemblMetazoa"/>
        </authorList>
    </citation>
    <scope>IDENTIFICATION</scope>
</reference>
<organism evidence="2 3">
    <name type="scientific">Exaiptasia diaphana</name>
    <name type="common">Tropical sea anemone</name>
    <name type="synonym">Aiptasia pulchella</name>
    <dbReference type="NCBI Taxonomy" id="2652724"/>
    <lineage>
        <taxon>Eukaryota</taxon>
        <taxon>Metazoa</taxon>
        <taxon>Cnidaria</taxon>
        <taxon>Anthozoa</taxon>
        <taxon>Hexacorallia</taxon>
        <taxon>Actiniaria</taxon>
        <taxon>Aiptasiidae</taxon>
        <taxon>Exaiptasia</taxon>
    </lineage>
</organism>
<dbReference type="KEGG" id="epa:110234855"/>
<dbReference type="SUPFAM" id="SSF47986">
    <property type="entry name" value="DEATH domain"/>
    <property type="match status" value="1"/>
</dbReference>
<dbReference type="InterPro" id="IPR011029">
    <property type="entry name" value="DEATH-like_dom_sf"/>
</dbReference>
<evidence type="ECO:0000313" key="3">
    <source>
        <dbReference type="Proteomes" id="UP000887567"/>
    </source>
</evidence>
<feature type="domain" description="Death" evidence="1">
    <location>
        <begin position="73"/>
        <end position="143"/>
    </location>
</feature>
<dbReference type="Gene3D" id="1.10.533.10">
    <property type="entry name" value="Death Domain, Fas"/>
    <property type="match status" value="1"/>
</dbReference>
<dbReference type="Proteomes" id="UP000887567">
    <property type="component" value="Unplaced"/>
</dbReference>
<sequence length="153" mass="17238">KVSDFGTYELTAECSKHLDGLTNSTKTKSESLFLDVLPGPGRRYKKLKDLPPQTVKEDIIAYHLSTKTPGIGNWKRVAELYGIPNEGIKRIDPRNKEDGDYGSAINTLEYIESSSPKETVYNFCKCLKKIKQNAIVEKLEDYLVCEDKGQSEC</sequence>
<evidence type="ECO:0000259" key="1">
    <source>
        <dbReference type="PROSITE" id="PS50017"/>
    </source>
</evidence>
<dbReference type="OrthoDB" id="5990556at2759"/>
<name>A0A913WYF4_EXADI</name>
<protein>
    <recommendedName>
        <fullName evidence="1">Death domain-containing protein</fullName>
    </recommendedName>
</protein>
<dbReference type="PROSITE" id="PS50017">
    <property type="entry name" value="DEATH_DOMAIN"/>
    <property type="match status" value="1"/>
</dbReference>
<dbReference type="InterPro" id="IPR000488">
    <property type="entry name" value="Death_dom"/>
</dbReference>
<proteinExistence type="predicted"/>
<dbReference type="RefSeq" id="XP_020895921.2">
    <property type="nucleotide sequence ID" value="XM_021040262.2"/>
</dbReference>